<gene>
    <name evidence="1" type="ORF">ENH_00029880</name>
</gene>
<dbReference type="Proteomes" id="UP000030754">
    <property type="component" value="Unassembled WGS sequence"/>
</dbReference>
<accession>U6MFY7</accession>
<keyword evidence="2" id="KW-1185">Reference proteome</keyword>
<evidence type="ECO:0000313" key="2">
    <source>
        <dbReference type="Proteomes" id="UP000030754"/>
    </source>
</evidence>
<dbReference type="VEuPathDB" id="ToxoDB:ENH_00029880"/>
<dbReference type="RefSeq" id="XP_013440318.1">
    <property type="nucleotide sequence ID" value="XM_013584864.1"/>
</dbReference>
<evidence type="ECO:0000313" key="1">
    <source>
        <dbReference type="EMBL" id="CDJ62956.1"/>
    </source>
</evidence>
<name>U6MFY7_9EIME</name>
<protein>
    <submittedName>
        <fullName evidence="1">Uncharacterized protein</fullName>
    </submittedName>
</protein>
<sequence>MVMMRMQNVSKELRELWDADAPQSMNADVQEAPALGGVPAAQGKAQTACCVVESGADEFRRARGSWEADRESGEPRSLALLRASTVPMVCRASRC</sequence>
<dbReference type="AlphaFoldDB" id="U6MFY7"/>
<proteinExistence type="predicted"/>
<reference evidence="1" key="2">
    <citation type="submission" date="2013-10" db="EMBL/GenBank/DDBJ databases">
        <authorList>
            <person name="Aslett M."/>
        </authorList>
    </citation>
    <scope>NUCLEOTIDE SEQUENCE [LARGE SCALE GENOMIC DNA]</scope>
    <source>
        <strain evidence="1">Houghton</strain>
    </source>
</reference>
<reference evidence="1" key="1">
    <citation type="submission" date="2013-10" db="EMBL/GenBank/DDBJ databases">
        <title>Genomic analysis of the causative agents of coccidiosis in chickens.</title>
        <authorList>
            <person name="Reid A.J."/>
            <person name="Blake D."/>
            <person name="Billington K."/>
            <person name="Browne H."/>
            <person name="Dunn M."/>
            <person name="Hung S."/>
            <person name="Kawahara F."/>
            <person name="Miranda-Saavedra D."/>
            <person name="Mourier T."/>
            <person name="Nagra H."/>
            <person name="Otto T.D."/>
            <person name="Rawlings N."/>
            <person name="Sanchez A."/>
            <person name="Sanders M."/>
            <person name="Subramaniam C."/>
            <person name="Tay Y."/>
            <person name="Dear P."/>
            <person name="Doerig C."/>
            <person name="Gruber A."/>
            <person name="Parkinson J."/>
            <person name="Shirley M."/>
            <person name="Wan K.L."/>
            <person name="Berriman M."/>
            <person name="Tomley F."/>
            <person name="Pain A."/>
        </authorList>
    </citation>
    <scope>NUCLEOTIDE SEQUENCE [LARGE SCALE GENOMIC DNA]</scope>
    <source>
        <strain evidence="1">Houghton</strain>
    </source>
</reference>
<dbReference type="EMBL" id="HG722645">
    <property type="protein sequence ID" value="CDJ62956.1"/>
    <property type="molecule type" value="Genomic_DNA"/>
</dbReference>
<organism evidence="1 2">
    <name type="scientific">Eimeria necatrix</name>
    <dbReference type="NCBI Taxonomy" id="51315"/>
    <lineage>
        <taxon>Eukaryota</taxon>
        <taxon>Sar</taxon>
        <taxon>Alveolata</taxon>
        <taxon>Apicomplexa</taxon>
        <taxon>Conoidasida</taxon>
        <taxon>Coccidia</taxon>
        <taxon>Eucoccidiorida</taxon>
        <taxon>Eimeriorina</taxon>
        <taxon>Eimeriidae</taxon>
        <taxon>Eimeria</taxon>
    </lineage>
</organism>
<dbReference type="OrthoDB" id="350919at2759"/>
<dbReference type="GeneID" id="25473153"/>